<feature type="signal peptide" evidence="2">
    <location>
        <begin position="1"/>
        <end position="22"/>
    </location>
</feature>
<feature type="compositionally biased region" description="Basic and acidic residues" evidence="1">
    <location>
        <begin position="209"/>
        <end position="231"/>
    </location>
</feature>
<dbReference type="Proteomes" id="UP000050741">
    <property type="component" value="Unassembled WGS sequence"/>
</dbReference>
<feature type="compositionally biased region" description="Basic and acidic residues" evidence="1">
    <location>
        <begin position="256"/>
        <end position="276"/>
    </location>
</feature>
<evidence type="ECO:0000313" key="3">
    <source>
        <dbReference type="Proteomes" id="UP000050741"/>
    </source>
</evidence>
<accession>A0A183CAD5</accession>
<reference evidence="3" key="1">
    <citation type="submission" date="2013-12" db="EMBL/GenBank/DDBJ databases">
        <authorList>
            <person name="Aslett M."/>
        </authorList>
    </citation>
    <scope>NUCLEOTIDE SEQUENCE [LARGE SCALE GENOMIC DNA]</scope>
    <source>
        <strain evidence="3">Lindley</strain>
    </source>
</reference>
<protein>
    <submittedName>
        <fullName evidence="4">Uncharacterized protein</fullName>
    </submittedName>
</protein>
<sequence>MGKHFLLPLFFIVLTNFATAVGESTAANAPEVLPSWKAKLIQRKEEARKRRQEVEARLIEHHKKMIKYLETEPEKRAGFLKGELEKERLEQKQKVDTLRKELLEWKKNCTKTNSETVGEGTATSTNSKTVGEGTATSTNSKTVGEGTATSTNSKTVGEGTATSTNSKTVGEGTATSTNSESGTATSTNSKTVGEGTATSNASYTLARRPAADQPEKPIMDKSKSMVEENKPNIDQSEWMAEENNPNNGQSELTITKFDETSESKPTKTDSFNREQMTDFGPPQHDAAGAVSAVIGDGDISAEKPSEVAE</sequence>
<feature type="region of interest" description="Disordered" evidence="1">
    <location>
        <begin position="113"/>
        <end position="309"/>
    </location>
</feature>
<proteinExistence type="predicted"/>
<reference evidence="3" key="2">
    <citation type="submission" date="2014-05" db="EMBL/GenBank/DDBJ databases">
        <title>The genome and life-stage specific transcriptomes of Globodera pallida elucidate key aspects of plant parasitism by a cyst nematode.</title>
        <authorList>
            <person name="Cotton J.A."/>
            <person name="Lilley C.J."/>
            <person name="Jones L.M."/>
            <person name="Kikuchi T."/>
            <person name="Reid A.J."/>
            <person name="Thorpe P."/>
            <person name="Tsai I.J."/>
            <person name="Beasley H."/>
            <person name="Blok V."/>
            <person name="Cock P.J.A."/>
            <person name="Van den Akker S.E."/>
            <person name="Holroyd N."/>
            <person name="Hunt M."/>
            <person name="Mantelin S."/>
            <person name="Naghra H."/>
            <person name="Pain A."/>
            <person name="Palomares-Rius J.E."/>
            <person name="Zarowiecki M."/>
            <person name="Berriman M."/>
            <person name="Jones J.T."/>
            <person name="Urwin P.E."/>
        </authorList>
    </citation>
    <scope>NUCLEOTIDE SEQUENCE [LARGE SCALE GENOMIC DNA]</scope>
    <source>
        <strain evidence="3">Lindley</strain>
    </source>
</reference>
<feature type="compositionally biased region" description="Polar residues" evidence="1">
    <location>
        <begin position="113"/>
        <end position="203"/>
    </location>
</feature>
<organism evidence="3 4">
    <name type="scientific">Globodera pallida</name>
    <name type="common">Potato cyst nematode worm</name>
    <name type="synonym">Heterodera pallida</name>
    <dbReference type="NCBI Taxonomy" id="36090"/>
    <lineage>
        <taxon>Eukaryota</taxon>
        <taxon>Metazoa</taxon>
        <taxon>Ecdysozoa</taxon>
        <taxon>Nematoda</taxon>
        <taxon>Chromadorea</taxon>
        <taxon>Rhabditida</taxon>
        <taxon>Tylenchina</taxon>
        <taxon>Tylenchomorpha</taxon>
        <taxon>Tylenchoidea</taxon>
        <taxon>Heteroderidae</taxon>
        <taxon>Heteroderinae</taxon>
        <taxon>Globodera</taxon>
    </lineage>
</organism>
<feature type="compositionally biased region" description="Basic and acidic residues" evidence="1">
    <location>
        <begin position="300"/>
        <end position="309"/>
    </location>
</feature>
<evidence type="ECO:0000256" key="2">
    <source>
        <dbReference type="SAM" id="SignalP"/>
    </source>
</evidence>
<dbReference type="WBParaSite" id="GPLIN_000983500">
    <property type="protein sequence ID" value="GPLIN_000983500"/>
    <property type="gene ID" value="GPLIN_000983500"/>
</dbReference>
<keyword evidence="2" id="KW-0732">Signal</keyword>
<name>A0A183CAD5_GLOPA</name>
<keyword evidence="3" id="KW-1185">Reference proteome</keyword>
<feature type="chain" id="PRO_5008147317" evidence="2">
    <location>
        <begin position="23"/>
        <end position="309"/>
    </location>
</feature>
<evidence type="ECO:0000313" key="4">
    <source>
        <dbReference type="WBParaSite" id="GPLIN_000983500"/>
    </source>
</evidence>
<dbReference type="AlphaFoldDB" id="A0A183CAD5"/>
<evidence type="ECO:0000256" key="1">
    <source>
        <dbReference type="SAM" id="MobiDB-lite"/>
    </source>
</evidence>
<reference evidence="4" key="3">
    <citation type="submission" date="2016-06" db="UniProtKB">
        <authorList>
            <consortium name="WormBaseParasite"/>
        </authorList>
    </citation>
    <scope>IDENTIFICATION</scope>
</reference>
<feature type="compositionally biased region" description="Polar residues" evidence="1">
    <location>
        <begin position="243"/>
        <end position="253"/>
    </location>
</feature>